<organism evidence="2 3">
    <name type="scientific">Chlamydia avium 10DC88</name>
    <dbReference type="NCBI Taxonomy" id="1229831"/>
    <lineage>
        <taxon>Bacteria</taxon>
        <taxon>Pseudomonadati</taxon>
        <taxon>Chlamydiota</taxon>
        <taxon>Chlamydiia</taxon>
        <taxon>Chlamydiales</taxon>
        <taxon>Chlamydiaceae</taxon>
        <taxon>Chlamydia/Chlamydophila group</taxon>
        <taxon>Chlamydia</taxon>
    </lineage>
</organism>
<dbReference type="KEGG" id="cav:M832_00540"/>
<dbReference type="PATRIC" id="fig|1229831.3.peg.53"/>
<keyword evidence="1" id="KW-0812">Transmembrane</keyword>
<feature type="transmembrane region" description="Helical" evidence="1">
    <location>
        <begin position="37"/>
        <end position="59"/>
    </location>
</feature>
<keyword evidence="1" id="KW-1133">Transmembrane helix</keyword>
<accession>W8JEC6</accession>
<evidence type="ECO:0000313" key="2">
    <source>
        <dbReference type="EMBL" id="AHK62926.1"/>
    </source>
</evidence>
<name>W8JEC6_9CHLA</name>
<proteinExistence type="predicted"/>
<protein>
    <submittedName>
        <fullName evidence="2">Uncharacterized protein</fullName>
    </submittedName>
</protein>
<dbReference type="AlphaFoldDB" id="W8JEC6"/>
<dbReference type="Proteomes" id="UP000019433">
    <property type="component" value="Chromosome"/>
</dbReference>
<feature type="transmembrane region" description="Helical" evidence="1">
    <location>
        <begin position="65"/>
        <end position="85"/>
    </location>
</feature>
<keyword evidence="1" id="KW-0472">Membrane</keyword>
<gene>
    <name evidence="2" type="ORF">M832_00540</name>
</gene>
<dbReference type="RefSeq" id="WP_038499999.1">
    <property type="nucleotide sequence ID" value="NZ_CP006571.1"/>
</dbReference>
<evidence type="ECO:0000313" key="3">
    <source>
        <dbReference type="Proteomes" id="UP000019433"/>
    </source>
</evidence>
<dbReference type="EMBL" id="CP006571">
    <property type="protein sequence ID" value="AHK62926.1"/>
    <property type="molecule type" value="Genomic_DNA"/>
</dbReference>
<dbReference type="HOGENOM" id="CLU_777785_0_0_0"/>
<reference evidence="2 3" key="1">
    <citation type="journal article" date="2014" name="Syst. Appl. Microbiol.">
        <title>Evidence for the existence of two new members of the family Chlamydiaceae and proposal of Chlamydia avium sp. nov. and Chlamydia gallinacea sp. nov.</title>
        <authorList>
            <person name="Sachse K."/>
            <person name="Laroucau K."/>
            <person name="Riege K."/>
            <person name="Wehner S."/>
            <person name="Dilcher M."/>
            <person name="Creasy H.H."/>
            <person name="Weidmann M."/>
            <person name="Myers G."/>
            <person name="Vorimore F."/>
            <person name="Vicari N."/>
            <person name="Magnino S."/>
            <person name="Liebler-Tenorio E."/>
            <person name="Ruettger A."/>
            <person name="Bavoil P.M."/>
            <person name="Hufert F.T."/>
            <person name="Rossello-Mora R."/>
            <person name="Marz M."/>
        </authorList>
    </citation>
    <scope>NUCLEOTIDE SEQUENCE [LARGE SCALE GENOMIC DNA]</scope>
    <source>
        <strain evidence="2 3">10DC88</strain>
    </source>
</reference>
<sequence length="366" mass="40155">MTNPILPSQITSTGSNSVAMFSKEELAVQRNQKILKVAIVSLLSTLAIGVGIAGITLTATLGSPIFLSLLIASVLFASVAILAYINLTKNADGNWLESLDLYFRQLPGHAVSAQFTPSRRTKVSCYQSKANPGIKLMIQEDPAPPFQLPLLAIPKTWKHRGSAPHHSILFNAVDNNDDNTIKLIGTNQGGALFAAFTRYHKTNELRACQYTDNSLTPTPFSPTEVRTCQLSVNEVPDLPAPLKQTIPTHLGHARGPKIEDFYGDDQEVKNKYYERALITYGKCIDEAIKQGCSVISLPLFSSVYELDARSFFPKPGKDYTCPLECQNLCKKALVEAVQSAALRYPISKKLLVILQDPFFSVSNRGI</sequence>
<evidence type="ECO:0000256" key="1">
    <source>
        <dbReference type="SAM" id="Phobius"/>
    </source>
</evidence>